<gene>
    <name evidence="2" type="ORF">SDC9_134946</name>
</gene>
<reference evidence="2" key="1">
    <citation type="submission" date="2019-08" db="EMBL/GenBank/DDBJ databases">
        <authorList>
            <person name="Kucharzyk K."/>
            <person name="Murdoch R.W."/>
            <person name="Higgins S."/>
            <person name="Loffler F."/>
        </authorList>
    </citation>
    <scope>NUCLEOTIDE SEQUENCE</scope>
</reference>
<dbReference type="EMBL" id="VSSQ01035584">
    <property type="protein sequence ID" value="MPM87846.1"/>
    <property type="molecule type" value="Genomic_DNA"/>
</dbReference>
<feature type="domain" description="PpiC" evidence="1">
    <location>
        <begin position="68"/>
        <end position="160"/>
    </location>
</feature>
<dbReference type="PROSITE" id="PS50198">
    <property type="entry name" value="PPIC_PPIASE_2"/>
    <property type="match status" value="1"/>
</dbReference>
<proteinExistence type="predicted"/>
<dbReference type="AlphaFoldDB" id="A0A645DER8"/>
<dbReference type="InterPro" id="IPR000297">
    <property type="entry name" value="PPIase_PpiC"/>
</dbReference>
<accession>A0A645DER8</accession>
<comment type="caution">
    <text evidence="2">The sequence shown here is derived from an EMBL/GenBank/DDBJ whole genome shotgun (WGS) entry which is preliminary data.</text>
</comment>
<name>A0A645DER8_9ZZZZ</name>
<evidence type="ECO:0000259" key="1">
    <source>
        <dbReference type="PROSITE" id="PS50198"/>
    </source>
</evidence>
<sequence>MNLTPIPATGIEAGAKTVATYKNAREISRWAYETEVGDVSQIIAVDNKYFFIAALTAANEEGIPELSAVEKKIAEIVRKEKSDQKAVAEVSEKIKGLATMDEIAIKLGTTVSKQTGISFGAPGSQTFDPKFIGAIAGADVNKLTGPMGGNVGVYVFNVDARQTGAFFTEDDAKARNNQILSFKMQMLSPILEKSAMVKDNRAKFF</sequence>
<dbReference type="Gene3D" id="3.10.50.40">
    <property type="match status" value="1"/>
</dbReference>
<dbReference type="SUPFAM" id="SSF54534">
    <property type="entry name" value="FKBP-like"/>
    <property type="match status" value="1"/>
</dbReference>
<dbReference type="InterPro" id="IPR046357">
    <property type="entry name" value="PPIase_dom_sf"/>
</dbReference>
<protein>
    <recommendedName>
        <fullName evidence="1">PpiC domain-containing protein</fullName>
    </recommendedName>
</protein>
<evidence type="ECO:0000313" key="2">
    <source>
        <dbReference type="EMBL" id="MPM87846.1"/>
    </source>
</evidence>
<organism evidence="2">
    <name type="scientific">bioreactor metagenome</name>
    <dbReference type="NCBI Taxonomy" id="1076179"/>
    <lineage>
        <taxon>unclassified sequences</taxon>
        <taxon>metagenomes</taxon>
        <taxon>ecological metagenomes</taxon>
    </lineage>
</organism>
<dbReference type="GO" id="GO:0003755">
    <property type="term" value="F:peptidyl-prolyl cis-trans isomerase activity"/>
    <property type="evidence" value="ECO:0007669"/>
    <property type="project" value="InterPro"/>
</dbReference>